<accession>A0A183AE42</accession>
<dbReference type="AlphaFoldDB" id="A0A183AE42"/>
<dbReference type="GO" id="GO:0045505">
    <property type="term" value="F:dynein intermediate chain binding"/>
    <property type="evidence" value="ECO:0007669"/>
    <property type="project" value="InterPro"/>
</dbReference>
<dbReference type="GO" id="GO:0007018">
    <property type="term" value="P:microtubule-based movement"/>
    <property type="evidence" value="ECO:0007669"/>
    <property type="project" value="InterPro"/>
</dbReference>
<evidence type="ECO:0000256" key="1">
    <source>
        <dbReference type="SAM" id="Coils"/>
    </source>
</evidence>
<dbReference type="WBParaSite" id="ECPE_0000523901-mRNA-1">
    <property type="protein sequence ID" value="ECPE_0000523901-mRNA-1"/>
    <property type="gene ID" value="ECPE_0000523901"/>
</dbReference>
<dbReference type="GO" id="GO:0005858">
    <property type="term" value="C:axonemal dynein complex"/>
    <property type="evidence" value="ECO:0007669"/>
    <property type="project" value="TreeGrafter"/>
</dbReference>
<protein>
    <submittedName>
        <fullName evidence="5">Dynein heavy chain 5, axonemal</fullName>
    </submittedName>
</protein>
<dbReference type="PANTHER" id="PTHR46532">
    <property type="entry name" value="MALE FERTILITY FACTOR KL5"/>
    <property type="match status" value="1"/>
</dbReference>
<dbReference type="Pfam" id="PF08385">
    <property type="entry name" value="DHC_N1"/>
    <property type="match status" value="2"/>
</dbReference>
<proteinExistence type="predicted"/>
<name>A0A183AE42_9TREM</name>
<feature type="domain" description="Dynein heavy chain tail" evidence="2">
    <location>
        <begin position="246"/>
        <end position="524"/>
    </location>
</feature>
<feature type="coiled-coil region" evidence="1">
    <location>
        <begin position="245"/>
        <end position="272"/>
    </location>
</feature>
<reference evidence="5" key="1">
    <citation type="submission" date="2016-06" db="UniProtKB">
        <authorList>
            <consortium name="WormBaseParasite"/>
        </authorList>
    </citation>
    <scope>IDENTIFICATION</scope>
</reference>
<feature type="domain" description="Dynein heavy chain tail" evidence="2">
    <location>
        <begin position="527"/>
        <end position="689"/>
    </location>
</feature>
<dbReference type="Proteomes" id="UP000272942">
    <property type="component" value="Unassembled WGS sequence"/>
</dbReference>
<dbReference type="InterPro" id="IPR026983">
    <property type="entry name" value="DHC"/>
</dbReference>
<evidence type="ECO:0000259" key="2">
    <source>
        <dbReference type="Pfam" id="PF08385"/>
    </source>
</evidence>
<evidence type="ECO:0000313" key="5">
    <source>
        <dbReference type="WBParaSite" id="ECPE_0000523901-mRNA-1"/>
    </source>
</evidence>
<dbReference type="InterPro" id="IPR013594">
    <property type="entry name" value="Dynein_heavy_tail"/>
</dbReference>
<dbReference type="EMBL" id="UZAN01042071">
    <property type="protein sequence ID" value="VDP74906.1"/>
    <property type="molecule type" value="Genomic_DNA"/>
</dbReference>
<gene>
    <name evidence="3" type="ORF">ECPE_LOCUS5227</name>
</gene>
<dbReference type="OrthoDB" id="286107at2759"/>
<evidence type="ECO:0000313" key="4">
    <source>
        <dbReference type="Proteomes" id="UP000272942"/>
    </source>
</evidence>
<keyword evidence="1" id="KW-0175">Coiled coil</keyword>
<evidence type="ECO:0000313" key="3">
    <source>
        <dbReference type="EMBL" id="VDP74906.1"/>
    </source>
</evidence>
<organism evidence="5">
    <name type="scientific">Echinostoma caproni</name>
    <dbReference type="NCBI Taxonomy" id="27848"/>
    <lineage>
        <taxon>Eukaryota</taxon>
        <taxon>Metazoa</taxon>
        <taxon>Spiralia</taxon>
        <taxon>Lophotrochozoa</taxon>
        <taxon>Platyhelminthes</taxon>
        <taxon>Trematoda</taxon>
        <taxon>Digenea</taxon>
        <taxon>Plagiorchiida</taxon>
        <taxon>Echinostomata</taxon>
        <taxon>Echinostomatoidea</taxon>
        <taxon>Echinostomatidae</taxon>
        <taxon>Echinostoma</taxon>
    </lineage>
</organism>
<sequence length="1140" mass="131058">MWSKLAHSYPVDLFFGCLIPKETRPVRISPVSKAEAKRERQKQWRQMREERRSTLSQVTGLDVSQITEMLLSEERWDAFEEFFQAGGSRRLLFFYQASTSSEGTTMPAKLLITHGSHECLRGVCYIFLRVTEKALTVANIANEVVFQQLDGSGGNLVQSLVDYFEKLVIPLLENMDDWGTLGKTGQSSDVDEFFVGVRRYLEAMNSARVNMDDKIDLSTEEESNLVAQLSNPNELPNIVNSFESMERLNRLVQKWGNEIEKLLNQSEQIRRESDDIGPSVELAYWRGRMIRFANLIDEMRTPPVQAVIMALQYARARIIKYWRQLDNRITEAANEAKDNVKYLSTLDNFLGSFSNATPSKLGQQIPVILNAIRMIYCISQHYNTSERVTSLFVKITNQLIGACRHYVSHGVSRIWDLPRSVLSARINECTQLNRDYQEHFHRVRRKLMENPSGKQFDFSETYIFGKFDIYCSQLKNLLNILDLMDRFGALNDLKLEGVESIVARYKTLCDNLKKHNFDSTEQMKKDVERRLNILSKFRKLEFCQMDLDAKYAIVLRAFSTELNNIGHLYEQQKVDPPIARNMTPIAGKIYWARHLFYQIDTPMQHFKHSCPDTLLTPDGQKCVKQFNKIANVLVHYELIHHQAWCRAMEEGLVGLSASLLIRSPQTEKLLVNFDVEIWQMTCEARYILKELIAEIEESEAEIPTLLIPLFKTFTDRVQHALSPGLSILTWSTTSVEEYMTKVRDELDALRLITKRASDILQCRIDEVLDEMAHTSLCDLPENGQVTLAAFLKITEDTVYTATKHLARLILVHNLCYEICQAMADSCLFETVKGSEVETTVSELSVFICLSILGVPRPEPSDSKSNSVERALNELIELIKNHMDPNQTGRLSTEEGYECLQHERRRGRCLECQPCQFFSFLNTYAQRNTEALVLCTKRTLEAIKSRMQINASKYKRDWSGQEEQSRVPLLEVSLNLAIPNVVMQPSLEEIQTGLQKAINLILRTSEGIKVWDHMILSQMQHQKELDRMAEQQGEDTMRAQNAGGSPIKPLHRQISEHKDVIKVVLQLNNILNGFKEEVGAFLKSRSKYSDLWNTDPQTCVSEFMKTKPILSEINAQMKHYLVSYQSRNMSAYSSNTWCLSS</sequence>
<dbReference type="PANTHER" id="PTHR46532:SF13">
    <property type="entry name" value="CYTOPLASMIC DYNEIN 1 HEAVY CHAIN 1"/>
    <property type="match status" value="1"/>
</dbReference>
<keyword evidence="4" id="KW-1185">Reference proteome</keyword>
<reference evidence="3 4" key="2">
    <citation type="submission" date="2018-11" db="EMBL/GenBank/DDBJ databases">
        <authorList>
            <consortium name="Pathogen Informatics"/>
        </authorList>
    </citation>
    <scope>NUCLEOTIDE SEQUENCE [LARGE SCALE GENOMIC DNA]</scope>
    <source>
        <strain evidence="3 4">Egypt</strain>
    </source>
</reference>
<dbReference type="GO" id="GO:0051959">
    <property type="term" value="F:dynein light intermediate chain binding"/>
    <property type="evidence" value="ECO:0007669"/>
    <property type="project" value="InterPro"/>
</dbReference>